<dbReference type="InterPro" id="IPR040758">
    <property type="entry name" value="PrmC_N"/>
</dbReference>
<dbReference type="CDD" id="cd02440">
    <property type="entry name" value="AdoMet_MTases"/>
    <property type="match status" value="1"/>
</dbReference>
<dbReference type="InterPro" id="IPR004556">
    <property type="entry name" value="HemK-like"/>
</dbReference>
<dbReference type="InterPro" id="IPR050320">
    <property type="entry name" value="N5-glutamine_MTase"/>
</dbReference>
<accession>A0A223CX03</accession>
<feature type="binding site" evidence="5">
    <location>
        <begin position="195"/>
        <end position="198"/>
    </location>
    <ligand>
        <name>substrate</name>
    </ligand>
</feature>
<dbReference type="KEGG" id="tab:CIG75_01815"/>
<dbReference type="PROSITE" id="PS00092">
    <property type="entry name" value="N6_MTASE"/>
    <property type="match status" value="1"/>
</dbReference>
<evidence type="ECO:0000256" key="3">
    <source>
        <dbReference type="ARBA" id="ARBA00022691"/>
    </source>
</evidence>
<evidence type="ECO:0000256" key="4">
    <source>
        <dbReference type="ARBA" id="ARBA00048391"/>
    </source>
</evidence>
<evidence type="ECO:0000259" key="6">
    <source>
        <dbReference type="Pfam" id="PF05175"/>
    </source>
</evidence>
<gene>
    <name evidence="5 8" type="primary">prmC</name>
    <name evidence="8" type="ORF">CIG75_01815</name>
</gene>
<keyword evidence="3 5" id="KW-0949">S-adenosyl-L-methionine</keyword>
<comment type="similarity">
    <text evidence="5">Belongs to the protein N5-glutamine methyltransferase family. PrmC subfamily.</text>
</comment>
<sequence length="293" mass="32263">MSHGTHETIREALLWASRFFEEKGVRSPQFNAEVLLQHVLGIDRTKMLVRLQDAFPVEAREAFASVVQKRGEQVPLQHLTGVQEFYGRPFFVSGDVLIPRPETELLIERILQEKGSIDAPLIVDIGTGSGAIALTLALEWPAAQVVTVDISPDALAMARRNAENLGVADRVEFLQGDLVTPLIERGLRPDIVVSNPPYIPTADCETLDVEVRDHEPRLALDGGEDGLYPYRVICSALPALWPEQGPALVAYEVGINQDQAVEQMIRAVLPVGETGIVPDWQGIGRVIWGKRGE</sequence>
<evidence type="ECO:0000256" key="2">
    <source>
        <dbReference type="ARBA" id="ARBA00022679"/>
    </source>
</evidence>
<dbReference type="Gene3D" id="1.10.8.10">
    <property type="entry name" value="DNA helicase RuvA subunit, C-terminal domain"/>
    <property type="match status" value="1"/>
</dbReference>
<dbReference type="AlphaFoldDB" id="A0A223CX03"/>
<feature type="binding site" evidence="5">
    <location>
        <begin position="126"/>
        <end position="130"/>
    </location>
    <ligand>
        <name>S-adenosyl-L-methionine</name>
        <dbReference type="ChEBI" id="CHEBI:59789"/>
    </ligand>
</feature>
<keyword evidence="9" id="KW-1185">Reference proteome</keyword>
<name>A0A223CX03_9BACL</name>
<dbReference type="EC" id="2.1.1.297" evidence="5"/>
<dbReference type="Gene3D" id="3.40.50.150">
    <property type="entry name" value="Vaccinia Virus protein VP39"/>
    <property type="match status" value="1"/>
</dbReference>
<evidence type="ECO:0000259" key="7">
    <source>
        <dbReference type="Pfam" id="PF17827"/>
    </source>
</evidence>
<dbReference type="SUPFAM" id="SSF53335">
    <property type="entry name" value="S-adenosyl-L-methionine-dependent methyltransferases"/>
    <property type="match status" value="1"/>
</dbReference>
<evidence type="ECO:0000256" key="1">
    <source>
        <dbReference type="ARBA" id="ARBA00022603"/>
    </source>
</evidence>
<comment type="catalytic activity">
    <reaction evidence="4 5">
        <text>L-glutaminyl-[peptide chain release factor] + S-adenosyl-L-methionine = N(5)-methyl-L-glutaminyl-[peptide chain release factor] + S-adenosyl-L-homocysteine + H(+)</text>
        <dbReference type="Rhea" id="RHEA:42896"/>
        <dbReference type="Rhea" id="RHEA-COMP:10271"/>
        <dbReference type="Rhea" id="RHEA-COMP:10272"/>
        <dbReference type="ChEBI" id="CHEBI:15378"/>
        <dbReference type="ChEBI" id="CHEBI:30011"/>
        <dbReference type="ChEBI" id="CHEBI:57856"/>
        <dbReference type="ChEBI" id="CHEBI:59789"/>
        <dbReference type="ChEBI" id="CHEBI:61891"/>
        <dbReference type="EC" id="2.1.1.297"/>
    </reaction>
</comment>
<dbReference type="InterPro" id="IPR019874">
    <property type="entry name" value="RF_methyltr_PrmC"/>
</dbReference>
<protein>
    <recommendedName>
        <fullName evidence="5">Release factor glutamine methyltransferase</fullName>
        <shortName evidence="5">RF MTase</shortName>
        <ecNumber evidence="5">2.1.1.297</ecNumber>
    </recommendedName>
    <alternativeName>
        <fullName evidence="5">N5-glutamine methyltransferase PrmC</fullName>
    </alternativeName>
    <alternativeName>
        <fullName evidence="5">Protein-(glutamine-N5) MTase PrmC</fullName>
    </alternativeName>
    <alternativeName>
        <fullName evidence="5">Protein-glutamine N-methyltransferase PrmC</fullName>
    </alternativeName>
</protein>
<proteinExistence type="inferred from homology"/>
<dbReference type="InterPro" id="IPR002052">
    <property type="entry name" value="DNA_methylase_N6_adenine_CS"/>
</dbReference>
<keyword evidence="2 5" id="KW-0808">Transferase</keyword>
<dbReference type="RefSeq" id="WP_094235092.1">
    <property type="nucleotide sequence ID" value="NZ_CP022657.1"/>
</dbReference>
<evidence type="ECO:0000256" key="5">
    <source>
        <dbReference type="HAMAP-Rule" id="MF_02126"/>
    </source>
</evidence>
<feature type="binding site" evidence="5">
    <location>
        <position position="195"/>
    </location>
    <ligand>
        <name>S-adenosyl-L-methionine</name>
        <dbReference type="ChEBI" id="CHEBI:59789"/>
    </ligand>
</feature>
<dbReference type="Pfam" id="PF05175">
    <property type="entry name" value="MTS"/>
    <property type="match status" value="1"/>
</dbReference>
<feature type="domain" description="Methyltransferase small" evidence="6">
    <location>
        <begin position="103"/>
        <end position="199"/>
    </location>
</feature>
<dbReference type="GO" id="GO:0102559">
    <property type="term" value="F:peptide chain release factor N(5)-glutamine methyltransferase activity"/>
    <property type="evidence" value="ECO:0007669"/>
    <property type="project" value="UniProtKB-EC"/>
</dbReference>
<organism evidence="8 9">
    <name type="scientific">Tumebacillus algifaecis</name>
    <dbReference type="NCBI Taxonomy" id="1214604"/>
    <lineage>
        <taxon>Bacteria</taxon>
        <taxon>Bacillati</taxon>
        <taxon>Bacillota</taxon>
        <taxon>Bacilli</taxon>
        <taxon>Bacillales</taxon>
        <taxon>Alicyclobacillaceae</taxon>
        <taxon>Tumebacillus</taxon>
    </lineage>
</organism>
<dbReference type="PANTHER" id="PTHR18895">
    <property type="entry name" value="HEMK METHYLTRANSFERASE"/>
    <property type="match status" value="1"/>
</dbReference>
<comment type="function">
    <text evidence="5">Methylates the class 1 translation termination release factors RF1/PrfA and RF2/PrfB on the glutamine residue of the universally conserved GGQ motif.</text>
</comment>
<dbReference type="PANTHER" id="PTHR18895:SF74">
    <property type="entry name" value="MTRF1L RELEASE FACTOR GLUTAMINE METHYLTRANSFERASE"/>
    <property type="match status" value="1"/>
</dbReference>
<evidence type="ECO:0000313" key="9">
    <source>
        <dbReference type="Proteomes" id="UP000214688"/>
    </source>
</evidence>
<comment type="caution">
    <text evidence="5">Lacks conserved residue(s) required for the propagation of feature annotation.</text>
</comment>
<dbReference type="InterPro" id="IPR029063">
    <property type="entry name" value="SAM-dependent_MTases_sf"/>
</dbReference>
<dbReference type="EMBL" id="CP022657">
    <property type="protein sequence ID" value="ASS73832.1"/>
    <property type="molecule type" value="Genomic_DNA"/>
</dbReference>
<reference evidence="8 9" key="1">
    <citation type="journal article" date="2015" name="Int. J. Syst. Evol. Microbiol.">
        <title>Tumebacillus algifaecis sp. nov., isolated from decomposing algal scum.</title>
        <authorList>
            <person name="Wu Y.F."/>
            <person name="Zhang B."/>
            <person name="Xing P."/>
            <person name="Wu Q.L."/>
            <person name="Liu S.J."/>
        </authorList>
    </citation>
    <scope>NUCLEOTIDE SEQUENCE [LARGE SCALE GENOMIC DNA]</scope>
    <source>
        <strain evidence="8 9">THMBR28</strain>
    </source>
</reference>
<dbReference type="InterPro" id="IPR007848">
    <property type="entry name" value="Small_mtfrase_dom"/>
</dbReference>
<dbReference type="Proteomes" id="UP000214688">
    <property type="component" value="Chromosome"/>
</dbReference>
<dbReference type="GO" id="GO:0003676">
    <property type="term" value="F:nucleic acid binding"/>
    <property type="evidence" value="ECO:0007669"/>
    <property type="project" value="InterPro"/>
</dbReference>
<dbReference type="OrthoDB" id="9800643at2"/>
<dbReference type="NCBIfam" id="TIGR00536">
    <property type="entry name" value="hemK_fam"/>
    <property type="match status" value="1"/>
</dbReference>
<evidence type="ECO:0000313" key="8">
    <source>
        <dbReference type="EMBL" id="ASS73832.1"/>
    </source>
</evidence>
<feature type="domain" description="Release factor glutamine methyltransferase N-terminal" evidence="7">
    <location>
        <begin position="11"/>
        <end position="81"/>
    </location>
</feature>
<dbReference type="NCBIfam" id="TIGR03534">
    <property type="entry name" value="RF_mod_PrmC"/>
    <property type="match status" value="1"/>
</dbReference>
<dbReference type="GO" id="GO:0032259">
    <property type="term" value="P:methylation"/>
    <property type="evidence" value="ECO:0007669"/>
    <property type="project" value="UniProtKB-KW"/>
</dbReference>
<feature type="binding site" evidence="5">
    <location>
        <position position="149"/>
    </location>
    <ligand>
        <name>S-adenosyl-L-methionine</name>
        <dbReference type="ChEBI" id="CHEBI:59789"/>
    </ligand>
</feature>
<dbReference type="HAMAP" id="MF_02126">
    <property type="entry name" value="RF_methyltr_PrmC"/>
    <property type="match status" value="1"/>
</dbReference>
<keyword evidence="1 5" id="KW-0489">Methyltransferase</keyword>
<dbReference type="Pfam" id="PF17827">
    <property type="entry name" value="PrmC_N"/>
    <property type="match status" value="1"/>
</dbReference>